<evidence type="ECO:0000256" key="7">
    <source>
        <dbReference type="ARBA" id="ARBA00025211"/>
    </source>
</evidence>
<dbReference type="Pfam" id="PF00364">
    <property type="entry name" value="Biotin_lipoyl"/>
    <property type="match status" value="1"/>
</dbReference>
<dbReference type="Proteomes" id="UP000199296">
    <property type="component" value="Unassembled WGS sequence"/>
</dbReference>
<feature type="compositionally biased region" description="Acidic residues" evidence="10">
    <location>
        <begin position="97"/>
        <end position="115"/>
    </location>
</feature>
<dbReference type="InterPro" id="IPR003016">
    <property type="entry name" value="2-oxoA_DH_lipoyl-BS"/>
</dbReference>
<dbReference type="Gene3D" id="4.10.320.10">
    <property type="entry name" value="E3-binding domain"/>
    <property type="match status" value="1"/>
</dbReference>
<proteinExistence type="inferred from homology"/>
<dbReference type="InterPro" id="IPR000089">
    <property type="entry name" value="Biotin_lipoyl"/>
</dbReference>
<dbReference type="PANTHER" id="PTHR43178">
    <property type="entry name" value="DIHYDROLIPOAMIDE ACETYLTRANSFERASE COMPONENT OF PYRUVATE DEHYDROGENASE COMPLEX"/>
    <property type="match status" value="1"/>
</dbReference>
<sequence>MATELTIPQISEGVDTATVSEILVSKGEKIKEDQAVIAVETDKASTEIPATSAGTIKEIKVSEGDEVKVGDVILILEETSEEDEDDEDKDQDRDKDEDQDQDEDEDKDEGEDQDQDKDKTKEKGKSGEKKSSKEVHASPGVRRLARELDVDIQKIEGSGESGRITEKDVRQHKEGGENKSAAKSLELPDFSQWGAVETEPLNTIKKTTAENVLKSWQSIPHVFQFGEADISGIETYIEEHKEEVEKAGGKLTLTAILTKVVATALHKFPRFNASIDMEKEEMVLKKYVHISIAVATDKGLLVPVIQNADQKSIKELSLEISELAEKAREQKLTKEDMEGGNFSISNLGGIGGTNFTPIVYHPQVAILGVSQATTKPVYIDDTFEPRRILPLSLSYDHRLIDGADGASFMNWMVNALEDPYEALLG</sequence>
<organism evidence="13 14">
    <name type="scientific">Psychroflexus sediminis</name>
    <dbReference type="NCBI Taxonomy" id="470826"/>
    <lineage>
        <taxon>Bacteria</taxon>
        <taxon>Pseudomonadati</taxon>
        <taxon>Bacteroidota</taxon>
        <taxon>Flavobacteriia</taxon>
        <taxon>Flavobacteriales</taxon>
        <taxon>Flavobacteriaceae</taxon>
        <taxon>Psychroflexus</taxon>
    </lineage>
</organism>
<evidence type="ECO:0000256" key="4">
    <source>
        <dbReference type="ARBA" id="ARBA00022679"/>
    </source>
</evidence>
<accession>A0A1G7XC38</accession>
<dbReference type="SUPFAM" id="SSF47005">
    <property type="entry name" value="Peripheral subunit-binding domain of 2-oxo acid dehydrogenase complex"/>
    <property type="match status" value="1"/>
</dbReference>
<dbReference type="InterPro" id="IPR011053">
    <property type="entry name" value="Single_hybrid_motif"/>
</dbReference>
<protein>
    <recommendedName>
        <fullName evidence="9">Dihydrolipoamide acetyltransferase component of pyruvate dehydrogenase complex</fullName>
        <ecNumber evidence="9">2.3.1.-</ecNumber>
    </recommendedName>
</protein>
<comment type="subunit">
    <text evidence="3">Forms a 24-polypeptide structural core with octahedral symmetry.</text>
</comment>
<feature type="compositionally biased region" description="Basic and acidic residues" evidence="10">
    <location>
        <begin position="144"/>
        <end position="154"/>
    </location>
</feature>
<evidence type="ECO:0000259" key="11">
    <source>
        <dbReference type="PROSITE" id="PS50968"/>
    </source>
</evidence>
<gene>
    <name evidence="13" type="ORF">SAMN04488027_10814</name>
</gene>
<evidence type="ECO:0000259" key="12">
    <source>
        <dbReference type="PROSITE" id="PS51826"/>
    </source>
</evidence>
<dbReference type="PANTHER" id="PTHR43178:SF2">
    <property type="entry name" value="DIHYDROLIPOYLLYSINE-RESIDUE ACETYLTRANSFERASE COMPONENT OF PYRUVATE DEHYDROGENASE COMPLEX"/>
    <property type="match status" value="1"/>
</dbReference>
<feature type="compositionally biased region" description="Basic and acidic residues" evidence="10">
    <location>
        <begin position="116"/>
        <end position="136"/>
    </location>
</feature>
<evidence type="ECO:0000256" key="8">
    <source>
        <dbReference type="ARBA" id="ARBA00048370"/>
    </source>
</evidence>
<dbReference type="RefSeq" id="WP_093368093.1">
    <property type="nucleotide sequence ID" value="NZ_FNCW01000008.1"/>
</dbReference>
<keyword evidence="5 9" id="KW-0450">Lipoyl</keyword>
<dbReference type="AlphaFoldDB" id="A0A1G7XC38"/>
<dbReference type="Pfam" id="PF00198">
    <property type="entry name" value="2-oxoacid_dh"/>
    <property type="match status" value="1"/>
</dbReference>
<dbReference type="STRING" id="470826.SAMN04488027_10814"/>
<dbReference type="PROSITE" id="PS00189">
    <property type="entry name" value="LIPOYL"/>
    <property type="match status" value="1"/>
</dbReference>
<evidence type="ECO:0000313" key="14">
    <source>
        <dbReference type="Proteomes" id="UP000199296"/>
    </source>
</evidence>
<dbReference type="PROSITE" id="PS50968">
    <property type="entry name" value="BIOTINYL_LIPOYL"/>
    <property type="match status" value="1"/>
</dbReference>
<evidence type="ECO:0000256" key="2">
    <source>
        <dbReference type="ARBA" id="ARBA00007317"/>
    </source>
</evidence>
<comment type="catalytic activity">
    <reaction evidence="8">
        <text>N(6)-[(R)-dihydrolipoyl]-L-lysyl-[protein] + acetyl-CoA = N(6)-[(R)-S(8)-acetyldihydrolipoyl]-L-lysyl-[protein] + CoA</text>
        <dbReference type="Rhea" id="RHEA:17017"/>
        <dbReference type="Rhea" id="RHEA-COMP:10475"/>
        <dbReference type="Rhea" id="RHEA-COMP:10478"/>
        <dbReference type="ChEBI" id="CHEBI:57287"/>
        <dbReference type="ChEBI" id="CHEBI:57288"/>
        <dbReference type="ChEBI" id="CHEBI:83100"/>
        <dbReference type="ChEBI" id="CHEBI:83111"/>
        <dbReference type="EC" id="2.3.1.12"/>
    </reaction>
</comment>
<feature type="domain" description="Peripheral subunit-binding (PSBD)" evidence="12">
    <location>
        <begin position="136"/>
        <end position="173"/>
    </location>
</feature>
<comment type="similarity">
    <text evidence="2 9">Belongs to the 2-oxoacid dehydrogenase family.</text>
</comment>
<evidence type="ECO:0000256" key="1">
    <source>
        <dbReference type="ARBA" id="ARBA00001938"/>
    </source>
</evidence>
<name>A0A1G7XC38_9FLAO</name>
<dbReference type="SUPFAM" id="SSF51230">
    <property type="entry name" value="Single hybrid motif"/>
    <property type="match status" value="1"/>
</dbReference>
<keyword evidence="14" id="KW-1185">Reference proteome</keyword>
<dbReference type="Gene3D" id="2.40.50.100">
    <property type="match status" value="1"/>
</dbReference>
<comment type="function">
    <text evidence="7">The pyruvate dehydrogenase complex catalyzes the overall conversion of pyruvate to acetyl-CoA and CO(2). It contains multiple copies of three enzymatic components: pyruvate dehydrogenase (E1), dihydrolipoamide acetyltransferase (E2) and lipoamide dehydrogenase (E3).</text>
</comment>
<dbReference type="SUPFAM" id="SSF52777">
    <property type="entry name" value="CoA-dependent acyltransferases"/>
    <property type="match status" value="1"/>
</dbReference>
<dbReference type="GO" id="GO:0006086">
    <property type="term" value="P:pyruvate decarboxylation to acetyl-CoA"/>
    <property type="evidence" value="ECO:0007669"/>
    <property type="project" value="TreeGrafter"/>
</dbReference>
<dbReference type="GO" id="GO:0005737">
    <property type="term" value="C:cytoplasm"/>
    <property type="evidence" value="ECO:0007669"/>
    <property type="project" value="TreeGrafter"/>
</dbReference>
<evidence type="ECO:0000256" key="5">
    <source>
        <dbReference type="ARBA" id="ARBA00022823"/>
    </source>
</evidence>
<dbReference type="InterPro" id="IPR004167">
    <property type="entry name" value="PSBD"/>
</dbReference>
<dbReference type="InterPro" id="IPR036625">
    <property type="entry name" value="E3-bd_dom_sf"/>
</dbReference>
<reference evidence="13 14" key="1">
    <citation type="submission" date="2016-10" db="EMBL/GenBank/DDBJ databases">
        <authorList>
            <person name="de Groot N.N."/>
        </authorList>
    </citation>
    <scope>NUCLEOTIDE SEQUENCE [LARGE SCALE GENOMIC DNA]</scope>
    <source>
        <strain evidence="13 14">DSM 19803</strain>
    </source>
</reference>
<dbReference type="EMBL" id="FNCW01000008">
    <property type="protein sequence ID" value="SDG81684.1"/>
    <property type="molecule type" value="Genomic_DNA"/>
</dbReference>
<feature type="compositionally biased region" description="Acidic residues" evidence="10">
    <location>
        <begin position="78"/>
        <end position="89"/>
    </location>
</feature>
<dbReference type="InterPro" id="IPR023213">
    <property type="entry name" value="CAT-like_dom_sf"/>
</dbReference>
<evidence type="ECO:0000256" key="10">
    <source>
        <dbReference type="SAM" id="MobiDB-lite"/>
    </source>
</evidence>
<dbReference type="Pfam" id="PF02817">
    <property type="entry name" value="E3_binding"/>
    <property type="match status" value="1"/>
</dbReference>
<keyword evidence="4 9" id="KW-0808">Transferase</keyword>
<evidence type="ECO:0000256" key="9">
    <source>
        <dbReference type="RuleBase" id="RU003423"/>
    </source>
</evidence>
<dbReference type="PROSITE" id="PS51826">
    <property type="entry name" value="PSBD"/>
    <property type="match status" value="1"/>
</dbReference>
<dbReference type="FunFam" id="3.30.559.10:FF:000004">
    <property type="entry name" value="Acetyltransferase component of pyruvate dehydrogenase complex"/>
    <property type="match status" value="1"/>
</dbReference>
<evidence type="ECO:0000313" key="13">
    <source>
        <dbReference type="EMBL" id="SDG81684.1"/>
    </source>
</evidence>
<feature type="compositionally biased region" description="Basic and acidic residues" evidence="10">
    <location>
        <begin position="163"/>
        <end position="177"/>
    </location>
</feature>
<dbReference type="Gene3D" id="3.30.559.10">
    <property type="entry name" value="Chloramphenicol acetyltransferase-like domain"/>
    <property type="match status" value="1"/>
</dbReference>
<dbReference type="GO" id="GO:0031405">
    <property type="term" value="F:lipoic acid binding"/>
    <property type="evidence" value="ECO:0007669"/>
    <property type="project" value="TreeGrafter"/>
</dbReference>
<dbReference type="InterPro" id="IPR050743">
    <property type="entry name" value="2-oxoacid_DH_E2_comp"/>
</dbReference>
<feature type="region of interest" description="Disordered" evidence="10">
    <location>
        <begin position="70"/>
        <end position="183"/>
    </location>
</feature>
<dbReference type="EC" id="2.3.1.-" evidence="9"/>
<dbReference type="GO" id="GO:0004742">
    <property type="term" value="F:dihydrolipoyllysine-residue acetyltransferase activity"/>
    <property type="evidence" value="ECO:0007669"/>
    <property type="project" value="UniProtKB-EC"/>
</dbReference>
<dbReference type="InterPro" id="IPR001078">
    <property type="entry name" value="2-oxoacid_DH_actylTfrase"/>
</dbReference>
<feature type="domain" description="Lipoyl-binding" evidence="11">
    <location>
        <begin position="2"/>
        <end position="77"/>
    </location>
</feature>
<evidence type="ECO:0000256" key="6">
    <source>
        <dbReference type="ARBA" id="ARBA00023315"/>
    </source>
</evidence>
<dbReference type="OrthoDB" id="9805770at2"/>
<evidence type="ECO:0000256" key="3">
    <source>
        <dbReference type="ARBA" id="ARBA00011484"/>
    </source>
</evidence>
<dbReference type="CDD" id="cd06849">
    <property type="entry name" value="lipoyl_domain"/>
    <property type="match status" value="1"/>
</dbReference>
<keyword evidence="13" id="KW-0670">Pyruvate</keyword>
<keyword evidence="6 9" id="KW-0012">Acyltransferase</keyword>
<comment type="cofactor">
    <cofactor evidence="1 9">
        <name>(R)-lipoate</name>
        <dbReference type="ChEBI" id="CHEBI:83088"/>
    </cofactor>
</comment>